<proteinExistence type="predicted"/>
<dbReference type="EMBL" id="PHUJ01000001">
    <property type="protein sequence ID" value="PKB41382.1"/>
    <property type="molecule type" value="Genomic_DNA"/>
</dbReference>
<sequence length="326" mass="34009">MLTGGLPRSPLFAGLDVSRPTAIGAPDVLRAPVLADLPAGRRVLAAWPVEQPGQGTTPARRGIELVSADPQTAQTLTTTTVPLPDTWLEASLTGFTVYVAGVVGTTAIVSAAATDTALTAAVDLTSGRLVWSVPDVAAQLLTDDTVVVRFRDLAKNELRGLALADGRPRWAGVAGSTVWPVGASQALVNLRTVENAWGGSQVIDTATGRPADSPLNGQPGWSCRSDEQDLTICSLAPYTGTDAVLAFDDDGTELWRITRDSGRAIPTVTAAWHGMIYGYTDAGPLVLDGRTGQDKAVTASTAPLLVNEYFAVGAASPPSPERRPNY</sequence>
<evidence type="ECO:0000313" key="2">
    <source>
        <dbReference type="Proteomes" id="UP000232453"/>
    </source>
</evidence>
<comment type="caution">
    <text evidence="1">The sequence shown here is derived from an EMBL/GenBank/DDBJ whole genome shotgun (WGS) entry which is preliminary data.</text>
</comment>
<dbReference type="Proteomes" id="UP000232453">
    <property type="component" value="Unassembled WGS sequence"/>
</dbReference>
<evidence type="ECO:0000313" key="1">
    <source>
        <dbReference type="EMBL" id="PKB41382.1"/>
    </source>
</evidence>
<name>A0AA44UV86_PSEA5</name>
<dbReference type="AlphaFoldDB" id="A0AA44UV86"/>
<gene>
    <name evidence="1" type="ORF">ATL51_0044</name>
</gene>
<reference evidence="1 2" key="1">
    <citation type="submission" date="2017-11" db="EMBL/GenBank/DDBJ databases">
        <title>Sequencing the genomes of 1000 actinobacteria strains.</title>
        <authorList>
            <person name="Klenk H.-P."/>
        </authorList>
    </citation>
    <scope>NUCLEOTIDE SEQUENCE [LARGE SCALE GENOMIC DNA]</scope>
    <source>
        <strain evidence="1 2">DSM 44104</strain>
    </source>
</reference>
<organism evidence="1 2">
    <name type="scientific">Pseudonocardia alni</name>
    <name type="common">Amycolata alni</name>
    <dbReference type="NCBI Taxonomy" id="33907"/>
    <lineage>
        <taxon>Bacteria</taxon>
        <taxon>Bacillati</taxon>
        <taxon>Actinomycetota</taxon>
        <taxon>Actinomycetes</taxon>
        <taxon>Pseudonocardiales</taxon>
        <taxon>Pseudonocardiaceae</taxon>
        <taxon>Pseudonocardia</taxon>
    </lineage>
</organism>
<accession>A0AA44UV86</accession>
<protein>
    <submittedName>
        <fullName evidence="1">Uncharacterized protein</fullName>
    </submittedName>
</protein>